<evidence type="ECO:0008006" key="3">
    <source>
        <dbReference type="Google" id="ProtNLM"/>
    </source>
</evidence>
<proteinExistence type="predicted"/>
<evidence type="ECO:0000313" key="2">
    <source>
        <dbReference type="Proteomes" id="UP000316095"/>
    </source>
</evidence>
<dbReference type="AlphaFoldDB" id="A0A5C5XEI1"/>
<accession>A0A5C5XEI1</accession>
<sequence length="141" mass="15998">MIMRVNLFNADKKSNQSTLSVCNYIEHMTPGLVKIHVFKISSQDATDEECAPILPYFFRTVESLLPPYRIIFDLTDAPQASVTDLEDLIAIGLVFVDLEGRVVISGACEWIQLHMQNQGINRFIPQVKDLHTAISEFEQDE</sequence>
<name>A0A5C5XEI1_9PLAN</name>
<dbReference type="EMBL" id="SJPG01000001">
    <property type="protein sequence ID" value="TWT61420.1"/>
    <property type="molecule type" value="Genomic_DNA"/>
</dbReference>
<gene>
    <name evidence="1" type="ORF">Pan54_21560</name>
</gene>
<dbReference type="Proteomes" id="UP000316095">
    <property type="component" value="Unassembled WGS sequence"/>
</dbReference>
<protein>
    <recommendedName>
        <fullName evidence="3">STAS domain-containing protein</fullName>
    </recommendedName>
</protein>
<comment type="caution">
    <text evidence="1">The sequence shown here is derived from an EMBL/GenBank/DDBJ whole genome shotgun (WGS) entry which is preliminary data.</text>
</comment>
<evidence type="ECO:0000313" key="1">
    <source>
        <dbReference type="EMBL" id="TWT61420.1"/>
    </source>
</evidence>
<keyword evidence="2" id="KW-1185">Reference proteome</keyword>
<organism evidence="1 2">
    <name type="scientific">Rubinisphaera italica</name>
    <dbReference type="NCBI Taxonomy" id="2527969"/>
    <lineage>
        <taxon>Bacteria</taxon>
        <taxon>Pseudomonadati</taxon>
        <taxon>Planctomycetota</taxon>
        <taxon>Planctomycetia</taxon>
        <taxon>Planctomycetales</taxon>
        <taxon>Planctomycetaceae</taxon>
        <taxon>Rubinisphaera</taxon>
    </lineage>
</organism>
<reference evidence="1 2" key="1">
    <citation type="submission" date="2019-02" db="EMBL/GenBank/DDBJ databases">
        <title>Deep-cultivation of Planctomycetes and their phenomic and genomic characterization uncovers novel biology.</title>
        <authorList>
            <person name="Wiegand S."/>
            <person name="Jogler M."/>
            <person name="Boedeker C."/>
            <person name="Pinto D."/>
            <person name="Vollmers J."/>
            <person name="Rivas-Marin E."/>
            <person name="Kohn T."/>
            <person name="Peeters S.H."/>
            <person name="Heuer A."/>
            <person name="Rast P."/>
            <person name="Oberbeckmann S."/>
            <person name="Bunk B."/>
            <person name="Jeske O."/>
            <person name="Meyerdierks A."/>
            <person name="Storesund J.E."/>
            <person name="Kallscheuer N."/>
            <person name="Luecker S."/>
            <person name="Lage O.M."/>
            <person name="Pohl T."/>
            <person name="Merkel B.J."/>
            <person name="Hornburger P."/>
            <person name="Mueller R.-W."/>
            <person name="Bruemmer F."/>
            <person name="Labrenz M."/>
            <person name="Spormann A.M."/>
            <person name="Op Den Camp H."/>
            <person name="Overmann J."/>
            <person name="Amann R."/>
            <person name="Jetten M.S.M."/>
            <person name="Mascher T."/>
            <person name="Medema M.H."/>
            <person name="Devos D.P."/>
            <person name="Kaster A.-K."/>
            <person name="Ovreas L."/>
            <person name="Rohde M."/>
            <person name="Galperin M.Y."/>
            <person name="Jogler C."/>
        </authorList>
    </citation>
    <scope>NUCLEOTIDE SEQUENCE [LARGE SCALE GENOMIC DNA]</scope>
    <source>
        <strain evidence="1 2">Pan54</strain>
    </source>
</reference>